<evidence type="ECO:0000259" key="17">
    <source>
        <dbReference type="PROSITE" id="PS50200"/>
    </source>
</evidence>
<feature type="region of interest" description="Disordered" evidence="15">
    <location>
        <begin position="1569"/>
        <end position="1738"/>
    </location>
</feature>
<dbReference type="PANTHER" id="PTHR46184">
    <property type="entry name" value="UNCONVENTIONAL MYOSIN-IXB-LIKE PROTEIN"/>
    <property type="match status" value="1"/>
</dbReference>
<feature type="region of interest" description="Actin-binding" evidence="14">
    <location>
        <begin position="927"/>
        <end position="949"/>
    </location>
</feature>
<gene>
    <name evidence="21 22" type="primary">MYO9A</name>
</gene>
<keyword evidence="12 14" id="KW-0518">Myosin</keyword>
<feature type="compositionally biased region" description="Basic and acidic residues" evidence="15">
    <location>
        <begin position="1178"/>
        <end position="1191"/>
    </location>
</feature>
<dbReference type="GO" id="GO:0005524">
    <property type="term" value="F:ATP binding"/>
    <property type="evidence" value="ECO:0007669"/>
    <property type="project" value="UniProtKB-UniRule"/>
</dbReference>
<reference evidence="21 22" key="1">
    <citation type="submission" date="2025-04" db="UniProtKB">
        <authorList>
            <consortium name="RefSeq"/>
        </authorList>
    </citation>
    <scope>IDENTIFICATION</scope>
    <source>
        <tissue evidence="21 22">Sperm</tissue>
    </source>
</reference>
<dbReference type="FunFam" id="1.10.10.820:FF:000003">
    <property type="entry name" value="unconventional myosin-IXa isoform X1"/>
    <property type="match status" value="1"/>
</dbReference>
<keyword evidence="4" id="KW-0963">Cytoplasm</keyword>
<feature type="compositionally biased region" description="Polar residues" evidence="15">
    <location>
        <begin position="1343"/>
        <end position="1364"/>
    </location>
</feature>
<dbReference type="RefSeq" id="XP_032822238.1">
    <property type="nucleotide sequence ID" value="XM_032966347.1"/>
</dbReference>
<dbReference type="SMART" id="SM00314">
    <property type="entry name" value="RA"/>
    <property type="match status" value="1"/>
</dbReference>
<keyword evidence="10 14" id="KW-0067">ATP-binding</keyword>
<dbReference type="PROSITE" id="PS50081">
    <property type="entry name" value="ZF_DAG_PE_2"/>
    <property type="match status" value="1"/>
</dbReference>
<feature type="compositionally biased region" description="Low complexity" evidence="15">
    <location>
        <begin position="1269"/>
        <end position="1287"/>
    </location>
</feature>
<dbReference type="Pfam" id="PF00063">
    <property type="entry name" value="Myosin_head"/>
    <property type="match status" value="2"/>
</dbReference>
<dbReference type="GO" id="GO:0005737">
    <property type="term" value="C:cytoplasm"/>
    <property type="evidence" value="ECO:0007669"/>
    <property type="project" value="UniProtKB-SubCell"/>
</dbReference>
<dbReference type="Gene3D" id="3.10.20.90">
    <property type="entry name" value="Phosphatidylinositol 3-kinase Catalytic Subunit, Chain A, domain 1"/>
    <property type="match status" value="1"/>
</dbReference>
<evidence type="ECO:0000256" key="7">
    <source>
        <dbReference type="ARBA" id="ARBA00022741"/>
    </source>
</evidence>
<keyword evidence="14" id="KW-0009">Actin-binding</keyword>
<evidence type="ECO:0000259" key="18">
    <source>
        <dbReference type="PROSITE" id="PS50238"/>
    </source>
</evidence>
<dbReference type="InterPro" id="IPR000198">
    <property type="entry name" value="RhoGAP_dom"/>
</dbReference>
<feature type="compositionally biased region" description="Pro residues" evidence="15">
    <location>
        <begin position="1898"/>
        <end position="1910"/>
    </location>
</feature>
<feature type="compositionally biased region" description="Basic and acidic residues" evidence="15">
    <location>
        <begin position="1470"/>
        <end position="1488"/>
    </location>
</feature>
<feature type="compositionally biased region" description="Basic and acidic residues" evidence="15">
    <location>
        <begin position="1422"/>
        <end position="1432"/>
    </location>
</feature>
<feature type="compositionally biased region" description="Basic and acidic residues" evidence="15">
    <location>
        <begin position="1857"/>
        <end position="1870"/>
    </location>
</feature>
<feature type="compositionally biased region" description="Basic and acidic residues" evidence="15">
    <location>
        <begin position="2529"/>
        <end position="2540"/>
    </location>
</feature>
<feature type="compositionally biased region" description="Basic and acidic residues" evidence="15">
    <location>
        <begin position="1607"/>
        <end position="1621"/>
    </location>
</feature>
<feature type="compositionally biased region" description="Basic and acidic residues" evidence="15">
    <location>
        <begin position="1653"/>
        <end position="1674"/>
    </location>
</feature>
<dbReference type="PRINTS" id="PR00193">
    <property type="entry name" value="MYOSINHEAVY"/>
</dbReference>
<comment type="similarity">
    <text evidence="2 14">Belongs to the TRAFAC class myosin-kinesin ATPase superfamily. Myosin family.</text>
</comment>
<evidence type="ECO:0000313" key="20">
    <source>
        <dbReference type="Proteomes" id="UP001318040"/>
    </source>
</evidence>
<keyword evidence="20" id="KW-1185">Reference proteome</keyword>
<dbReference type="PROSITE" id="PS00479">
    <property type="entry name" value="ZF_DAG_PE_1"/>
    <property type="match status" value="1"/>
</dbReference>
<evidence type="ECO:0000256" key="9">
    <source>
        <dbReference type="ARBA" id="ARBA00022833"/>
    </source>
</evidence>
<dbReference type="GO" id="GO:0000146">
    <property type="term" value="F:microfilament motor activity"/>
    <property type="evidence" value="ECO:0007669"/>
    <property type="project" value="InterPro"/>
</dbReference>
<dbReference type="Gene3D" id="1.20.5.190">
    <property type="match status" value="1"/>
</dbReference>
<dbReference type="PROSITE" id="PS50200">
    <property type="entry name" value="RA"/>
    <property type="match status" value="1"/>
</dbReference>
<dbReference type="InterPro" id="IPR029071">
    <property type="entry name" value="Ubiquitin-like_domsf"/>
</dbReference>
<keyword evidence="3" id="KW-0343">GTPase activation</keyword>
<feature type="compositionally biased region" description="Polar residues" evidence="15">
    <location>
        <begin position="1576"/>
        <end position="1606"/>
    </location>
</feature>
<dbReference type="InterPro" id="IPR000048">
    <property type="entry name" value="IQ_motif_EF-hand-BS"/>
</dbReference>
<dbReference type="Gene3D" id="3.30.60.20">
    <property type="match status" value="1"/>
</dbReference>
<dbReference type="Pfam" id="PF00612">
    <property type="entry name" value="IQ"/>
    <property type="match status" value="1"/>
</dbReference>
<evidence type="ECO:0000256" key="2">
    <source>
        <dbReference type="ARBA" id="ARBA00008314"/>
    </source>
</evidence>
<dbReference type="GO" id="GO:0005096">
    <property type="term" value="F:GTPase activator activity"/>
    <property type="evidence" value="ECO:0007669"/>
    <property type="project" value="UniProtKB-KW"/>
</dbReference>
<dbReference type="Pfam" id="PF00788">
    <property type="entry name" value="RA"/>
    <property type="match status" value="1"/>
</dbReference>
<keyword evidence="6" id="KW-0677">Repeat</keyword>
<dbReference type="FunFam" id="3.40.850.10:FF:000013">
    <property type="entry name" value="unconventional myosin-IXa isoform X1"/>
    <property type="match status" value="1"/>
</dbReference>
<keyword evidence="11" id="KW-0175">Coiled coil</keyword>
<feature type="region of interest" description="Disordered" evidence="15">
    <location>
        <begin position="1789"/>
        <end position="1918"/>
    </location>
</feature>
<organism evidence="20 22">
    <name type="scientific">Petromyzon marinus</name>
    <name type="common">Sea lamprey</name>
    <dbReference type="NCBI Taxonomy" id="7757"/>
    <lineage>
        <taxon>Eukaryota</taxon>
        <taxon>Metazoa</taxon>
        <taxon>Chordata</taxon>
        <taxon>Craniata</taxon>
        <taxon>Vertebrata</taxon>
        <taxon>Cyclostomata</taxon>
        <taxon>Hyperoartia</taxon>
        <taxon>Petromyzontiformes</taxon>
        <taxon>Petromyzontidae</taxon>
        <taxon>Petromyzon</taxon>
    </lineage>
</organism>
<feature type="compositionally biased region" description="Basic and acidic residues" evidence="15">
    <location>
        <begin position="1390"/>
        <end position="1399"/>
    </location>
</feature>
<feature type="region of interest" description="Disordered" evidence="15">
    <location>
        <begin position="2382"/>
        <end position="2434"/>
    </location>
</feature>
<feature type="compositionally biased region" description="Polar residues" evidence="15">
    <location>
        <begin position="2572"/>
        <end position="2585"/>
    </location>
</feature>
<dbReference type="SUPFAM" id="SSF57889">
    <property type="entry name" value="Cysteine-rich domain"/>
    <property type="match status" value="1"/>
</dbReference>
<accession>A0AAJ7X5P9</accession>
<dbReference type="SMART" id="SM00242">
    <property type="entry name" value="MYSc"/>
    <property type="match status" value="1"/>
</dbReference>
<dbReference type="Gene3D" id="1.20.120.720">
    <property type="entry name" value="Myosin VI head, motor domain, U50 subdomain"/>
    <property type="match status" value="1"/>
</dbReference>
<dbReference type="FunFam" id="1.20.120.720:FF:000003">
    <property type="entry name" value="Putative unconventional myosin-IXa"/>
    <property type="match status" value="1"/>
</dbReference>
<dbReference type="GO" id="GO:0045202">
    <property type="term" value="C:synapse"/>
    <property type="evidence" value="ECO:0007669"/>
    <property type="project" value="UniProtKB-SubCell"/>
</dbReference>
<feature type="domain" description="Ras-associating" evidence="17">
    <location>
        <begin position="22"/>
        <end position="124"/>
    </location>
</feature>
<feature type="compositionally biased region" description="Basic and acidic residues" evidence="15">
    <location>
        <begin position="2464"/>
        <end position="2485"/>
    </location>
</feature>
<reference evidence="20" key="2">
    <citation type="submission" date="2025-05" db="UniProtKB">
        <authorList>
            <consortium name="RefSeq"/>
        </authorList>
    </citation>
    <scope>NUCLEOTIDE SEQUENCE [LARGE SCALE GENOMIC DNA]</scope>
</reference>
<evidence type="ECO:0000256" key="1">
    <source>
        <dbReference type="ARBA" id="ARBA00004496"/>
    </source>
</evidence>
<keyword evidence="7 14" id="KW-0547">Nucleotide-binding</keyword>
<dbReference type="InterPro" id="IPR000159">
    <property type="entry name" value="RA_dom"/>
</dbReference>
<evidence type="ECO:0000256" key="12">
    <source>
        <dbReference type="ARBA" id="ARBA00023123"/>
    </source>
</evidence>
<dbReference type="InterPro" id="IPR036023">
    <property type="entry name" value="MYSc_Myo9"/>
</dbReference>
<dbReference type="InterPro" id="IPR046349">
    <property type="entry name" value="C1-like_sf"/>
</dbReference>
<dbReference type="GO" id="GO:0035556">
    <property type="term" value="P:intracellular signal transduction"/>
    <property type="evidence" value="ECO:0007669"/>
    <property type="project" value="InterPro"/>
</dbReference>
<dbReference type="CTD" id="4649"/>
<feature type="compositionally biased region" description="Polar residues" evidence="15">
    <location>
        <begin position="1255"/>
        <end position="1267"/>
    </location>
</feature>
<evidence type="ECO:0000256" key="3">
    <source>
        <dbReference type="ARBA" id="ARBA00022468"/>
    </source>
</evidence>
<evidence type="ECO:0000256" key="13">
    <source>
        <dbReference type="ARBA" id="ARBA00023175"/>
    </source>
</evidence>
<feature type="domain" description="Myosin motor" evidence="19">
    <location>
        <begin position="159"/>
        <end position="1045"/>
    </location>
</feature>
<dbReference type="PROSITE" id="PS50096">
    <property type="entry name" value="IQ"/>
    <property type="match status" value="1"/>
</dbReference>
<evidence type="ECO:0000256" key="14">
    <source>
        <dbReference type="PROSITE-ProRule" id="PRU00782"/>
    </source>
</evidence>
<dbReference type="InterPro" id="IPR008936">
    <property type="entry name" value="Rho_GTPase_activation_prot"/>
</dbReference>
<dbReference type="Gene3D" id="1.10.10.820">
    <property type="match status" value="1"/>
</dbReference>
<feature type="domain" description="Rho-GAP" evidence="18">
    <location>
        <begin position="2150"/>
        <end position="2338"/>
    </location>
</feature>
<evidence type="ECO:0000313" key="22">
    <source>
        <dbReference type="RefSeq" id="XP_032822246.1"/>
    </source>
</evidence>
<evidence type="ECO:0000256" key="5">
    <source>
        <dbReference type="ARBA" id="ARBA00022723"/>
    </source>
</evidence>
<evidence type="ECO:0000313" key="21">
    <source>
        <dbReference type="RefSeq" id="XP_032822238.1"/>
    </source>
</evidence>
<dbReference type="PROSITE" id="PS50238">
    <property type="entry name" value="RHOGAP"/>
    <property type="match status" value="1"/>
</dbReference>
<dbReference type="GO" id="GO:0044295">
    <property type="term" value="C:axonal growth cone"/>
    <property type="evidence" value="ECO:0007669"/>
    <property type="project" value="TreeGrafter"/>
</dbReference>
<feature type="compositionally biased region" description="Acidic residues" evidence="15">
    <location>
        <begin position="2403"/>
        <end position="2428"/>
    </location>
</feature>
<evidence type="ECO:0000256" key="4">
    <source>
        <dbReference type="ARBA" id="ARBA00022490"/>
    </source>
</evidence>
<dbReference type="PANTHER" id="PTHR46184:SF5">
    <property type="entry name" value="UNCONVENTIONAL MYOSIN-IXA-LIKE"/>
    <property type="match status" value="1"/>
</dbReference>
<feature type="compositionally biased region" description="Polar residues" evidence="15">
    <location>
        <begin position="2501"/>
        <end position="2516"/>
    </location>
</feature>
<dbReference type="GO" id="GO:0016459">
    <property type="term" value="C:myosin complex"/>
    <property type="evidence" value="ECO:0007669"/>
    <property type="project" value="UniProtKB-KW"/>
</dbReference>
<evidence type="ECO:0000256" key="6">
    <source>
        <dbReference type="ARBA" id="ARBA00022737"/>
    </source>
</evidence>
<dbReference type="SUPFAM" id="SSF52540">
    <property type="entry name" value="P-loop containing nucleoside triphosphate hydrolases"/>
    <property type="match status" value="1"/>
</dbReference>
<dbReference type="InterPro" id="IPR027417">
    <property type="entry name" value="P-loop_NTPase"/>
</dbReference>
<keyword evidence="13 14" id="KW-0505">Motor protein</keyword>
<feature type="region of interest" description="Disordered" evidence="15">
    <location>
        <begin position="2451"/>
        <end position="2595"/>
    </location>
</feature>
<dbReference type="InterPro" id="IPR036961">
    <property type="entry name" value="Kinesin_motor_dom_sf"/>
</dbReference>
<evidence type="ECO:0000259" key="16">
    <source>
        <dbReference type="PROSITE" id="PS50081"/>
    </source>
</evidence>
<dbReference type="Pfam" id="PF00130">
    <property type="entry name" value="C1_1"/>
    <property type="match status" value="1"/>
</dbReference>
<feature type="binding site" evidence="14">
    <location>
        <begin position="252"/>
        <end position="259"/>
    </location>
    <ligand>
        <name>ATP</name>
        <dbReference type="ChEBI" id="CHEBI:30616"/>
    </ligand>
</feature>
<dbReference type="InterPro" id="IPR001609">
    <property type="entry name" value="Myosin_head_motor_dom-like"/>
</dbReference>
<dbReference type="FunFam" id="3.40.850.10:FF:000008">
    <property type="entry name" value="Putative unconventional myosin-IXa"/>
    <property type="match status" value="1"/>
</dbReference>
<evidence type="ECO:0000256" key="10">
    <source>
        <dbReference type="ARBA" id="ARBA00022840"/>
    </source>
</evidence>
<dbReference type="PROSITE" id="PS51456">
    <property type="entry name" value="MYOSIN_MOTOR"/>
    <property type="match status" value="1"/>
</dbReference>
<feature type="compositionally biased region" description="Polar residues" evidence="15">
    <location>
        <begin position="1377"/>
        <end position="1387"/>
    </location>
</feature>
<evidence type="ECO:0000256" key="11">
    <source>
        <dbReference type="ARBA" id="ARBA00023054"/>
    </source>
</evidence>
<keyword evidence="8" id="KW-0863">Zinc-finger</keyword>
<evidence type="ECO:0000256" key="15">
    <source>
        <dbReference type="SAM" id="MobiDB-lite"/>
    </source>
</evidence>
<dbReference type="RefSeq" id="XP_032822246.1">
    <property type="nucleotide sequence ID" value="XM_032966355.1"/>
</dbReference>
<dbReference type="InterPro" id="IPR046987">
    <property type="entry name" value="Myo9"/>
</dbReference>
<proteinExistence type="inferred from homology"/>
<dbReference type="InterPro" id="IPR002219">
    <property type="entry name" value="PKC_DAG/PE"/>
</dbReference>
<comment type="subcellular location">
    <subcellularLocation>
        <location evidence="1">Cytoplasm</location>
    </subcellularLocation>
</comment>
<dbReference type="GO" id="GO:0051015">
    <property type="term" value="F:actin filament binding"/>
    <property type="evidence" value="ECO:0007669"/>
    <property type="project" value="TreeGrafter"/>
</dbReference>
<protein>
    <submittedName>
        <fullName evidence="21 22">Unconventional myosin-IXa isoform X1</fullName>
    </submittedName>
</protein>
<dbReference type="KEGG" id="pmrn:116949060"/>
<evidence type="ECO:0000256" key="8">
    <source>
        <dbReference type="ARBA" id="ARBA00022771"/>
    </source>
</evidence>
<feature type="compositionally biased region" description="Basic and acidic residues" evidence="15">
    <location>
        <begin position="1119"/>
        <end position="1155"/>
    </location>
</feature>
<feature type="compositionally biased region" description="Polar residues" evidence="15">
    <location>
        <begin position="1801"/>
        <end position="1814"/>
    </location>
</feature>
<dbReference type="Gene3D" id="6.20.240.20">
    <property type="match status" value="1"/>
</dbReference>
<dbReference type="SUPFAM" id="SSF48350">
    <property type="entry name" value="GTPase activation domain, GAP"/>
    <property type="match status" value="1"/>
</dbReference>
<dbReference type="Gene3D" id="1.10.555.10">
    <property type="entry name" value="Rho GTPase activation protein"/>
    <property type="match status" value="1"/>
</dbReference>
<dbReference type="SMART" id="SM00109">
    <property type="entry name" value="C1"/>
    <property type="match status" value="1"/>
</dbReference>
<dbReference type="GO" id="GO:0005884">
    <property type="term" value="C:actin filament"/>
    <property type="evidence" value="ECO:0007669"/>
    <property type="project" value="TreeGrafter"/>
</dbReference>
<dbReference type="Gene3D" id="1.20.58.530">
    <property type="match status" value="2"/>
</dbReference>
<dbReference type="CDD" id="cd20818">
    <property type="entry name" value="C1_Myosin-IX"/>
    <property type="match status" value="1"/>
</dbReference>
<keyword evidence="9" id="KW-0862">Zinc</keyword>
<feature type="domain" description="Phorbol-ester/DAG-type" evidence="16">
    <location>
        <begin position="2080"/>
        <end position="2129"/>
    </location>
</feature>
<dbReference type="CDD" id="cd01385">
    <property type="entry name" value="MYSc_Myo9"/>
    <property type="match status" value="1"/>
</dbReference>
<feature type="compositionally biased region" description="Basic and acidic residues" evidence="15">
    <location>
        <begin position="1879"/>
        <end position="1893"/>
    </location>
</feature>
<name>A0AAJ7X5P9_PETMA</name>
<dbReference type="Gene3D" id="3.40.850.10">
    <property type="entry name" value="Kinesin motor domain"/>
    <property type="match status" value="2"/>
</dbReference>
<feature type="region of interest" description="Disordered" evidence="15">
    <location>
        <begin position="1119"/>
        <end position="1537"/>
    </location>
</feature>
<dbReference type="SMART" id="SM00015">
    <property type="entry name" value="IQ"/>
    <property type="match status" value="3"/>
</dbReference>
<dbReference type="Proteomes" id="UP001318040">
    <property type="component" value="Chromosome 1"/>
</dbReference>
<dbReference type="Pfam" id="PF00620">
    <property type="entry name" value="RhoGAP"/>
    <property type="match status" value="1"/>
</dbReference>
<dbReference type="GO" id="GO:0016020">
    <property type="term" value="C:membrane"/>
    <property type="evidence" value="ECO:0007669"/>
    <property type="project" value="UniProtKB-SubCell"/>
</dbReference>
<sequence length="2595" mass="293353">MSITYDSGGGIGGNRLNRLEREECTLRIYPGVISEDTIYCPVLAQRGTTAAEVIQTLIEKLHLERGTCYVLAEVKESGGEEWILNPTDCPAQRMLLWPRRALDEQCQPMKSREDYRFLLREKNMDGSIRYEGPLDSWMKVTEERRRMVERGFLPQPPQQDYDDLCRLPDLNERTLLDNLRVRFKQEKIYTYVGTILIAVNPFKFLPIYNPKYVRLYDNRELGKQEPHIFAVADTTYHAMLRQKTNQCIVISGESGSGKTQSTNFLIHHLTALSQKGYASGVEQTILGAGPVLEAFGNAKTAHNNNSSRFGKFIQVNYWENGIVRGAVVEKYLLEKSRLVSQETKERNYHVFYYLLAGATQEEREEFQLKQPEEYQYLNQVGKKPQQRESYYNDDTPDGCFTEGEDLKHDFKRLQLAMEMVGFLPATRKRIFMLLSAILHLGNISYKKKPYRDEAVEVATPDVLSILSNLLQVKEEMLTEALTTRKTMTAGEKLILPYKLTEAVTARDSMAKSLYSALFDWIVLRINHALLYKMERSEHVKGLSIGVLDIFGFEDFENNSFEQFCINYANECLQYYFNQHVFKIEQEEYQKEGILWNTIDYTDNLGCINLISKKPTGLLHLLDEECNFPQATNETLLAKFRRQHDGNKYYESTAVMEPAFIIKHYAGRVKYCIKDFREKNTDHMRPDIVALLRSSESAFVRSLISIDPVAVFRWAVLRAFFRAAWALRALGKNATESLKPGGTGGVSPRAQSTLARFSLLHHPVHQRSLEMLQRFKEDTDSMKRNSRILLADIRRGSSGDKPHRFFNSVDQCQEAMQKTHETNGAAGDGGVGRPGAGLRGCASWRADSEDAEFFAFPAHSKLLERVSGILTKGKNVKSRQSIPKHLLDVNSLKHIVNLTLHDRTTKSLLHLNKKKKPPSISAQFQTSLNKLMETLDHADPFFIRCIRSNADKMPLRFDEKVVLRQLRYTGMLETVHIRQAGYSVRYSFKQFAQVFYVLMPHNSGESKEDITNFLETMRLNPRNFQIGHAKVFMKESERKILAAALHTAVLSRITLIQGWFRAALERRRFLRARQAASTIQACWRRYRLCWRIVRLQAACRGFVARKRYKILLEQNKKEDIKRQNNTDRVKDRQEKWTKRLETRNAQTEADRKHLEKTLGTTTPEDEGRLFAKGGSPTELADKGVDPLRDDLLRASSSSSIEDENVGESKTAVSMRDRPKSLPLEKQSQVRAKRLSRRQRELEQADYSLGYARQRSGDTLPSVTPTSEGETFPTSDIPTPTSPPSASKRSASDQLSPSRVLSRAGFRKDVDAIAPGQKAGEVAARGMSAASSPVTPSKLVLPTPDSESSSKFNITEQSIGQAEKPSSPTPYEEQRDLGKQSTRSPTSAVSRIKQDGHEEGLKMQTPSTADAPKAPESADTSVRSPEDKAFDEGRPTTNLLQKLEERNRAMQGKQQKRQQDKDEHQMMTLIRQQREALKSERLDLERRGEMMVRQQGQRFRPKLEKSNSQQTFDDGFFYQGKPAPLSPPGPLEKLLAGGSMGQRSVSGSLLPLVPTDSLLSSEGGDYSQPLLTPGSCGIQRSHSARVSGSFESRTLPSSNLRRVYNYNTDHPDRLREKAQRWRQENQQLSPRQVGEDAVLMESLDSGVAEDVDPSEGSRESSLEGRAEAGRQRESRDTLSPPTSPEVGNKSDEDRKAGANQRKRRLAYTRSDFLVRQSTEAASDEDEPISPASPAQLPHKALSLQDRGAELTAVAMREKTTTAPENSKPTGWGLPVEWDERYARVGEGAVPVSGQLLSWPPDDATTQPASLPSSTTVPKPPSAQDKVSPVRTKRWGFGQKMKVEKKGSKESLLQTTEQEEASRRGVQSREFHSMESTMGSRQEWHEHGGAKLEDLTKPTAEPRPPQPPSPAAPVQPKVQRRKSLKISNLLSSSAQSKHSDAQVISSHDNLRQMIGFLQGKINDLLPDDGKNIDGIFKEALKEFRKNLEQTNTRVTFYNEDICMRHKDLISNFEQVLDKTVRQRPYVTDKMQINNVCINLFSGFMVQFMGKCQALDDSNVIKAPKNERKKKRKKESDGVVEHNGHQFRTVQFNIPSFCEACATRIWIMDRGYVCRACKFACHKKCYSSTTRRCTGYYNTNKKAGGDMVGKQFAVDLFRLTGPDRSVPFLLEKLLNYIEIHGLYTEGIYRKSGANTKVKELRQQLDNDVNSVNLDDYQVHVIGSVLKQWLRELPVPLMTLDLYDEFLRAVGVPEKKEKIKAVYSIIGQLPSVNYSTLERIIFHLVRIAQYEDTNRMSCNALAIVFAPCILRPPDTTDPLQSMRDIGQTTHCVELLVEEQMRKFKTRFADISTLESVENSANQRLSLIRRSMGKGRYRQSWMRGAGLKDAATGTAQPGGTSVGDKIAEEGESDCATEASETNDLDESTMEEEEQLLSQEKETIKERLSELRNTMISLERSASDDDALDSSSRDTIDGTDEPSKRDHGHAEFRWTNMFRRKKRLNKGSMRQESTDSATTSDGESLSGRLHPSVAEYRAHGMDGEGRRITTLTPGGSGDATEGRLPGSHKPAAAVAVTLRQPQSKHVTRSTFQPPDPKLNGRK</sequence>
<dbReference type="GO" id="GO:0045198">
    <property type="term" value="P:establishment of epithelial cell apical/basal polarity"/>
    <property type="evidence" value="ECO:0007669"/>
    <property type="project" value="TreeGrafter"/>
</dbReference>
<dbReference type="FunFam" id="1.20.58.530:FF:000005">
    <property type="entry name" value="unconventional myosin-IXa isoform X1"/>
    <property type="match status" value="1"/>
</dbReference>
<evidence type="ECO:0000259" key="19">
    <source>
        <dbReference type="PROSITE" id="PS51456"/>
    </source>
</evidence>
<keyword evidence="5" id="KW-0479">Metal-binding</keyword>
<dbReference type="SMART" id="SM00324">
    <property type="entry name" value="RhoGAP"/>
    <property type="match status" value="1"/>
</dbReference>
<dbReference type="GO" id="GO:0008270">
    <property type="term" value="F:zinc ion binding"/>
    <property type="evidence" value="ECO:0007669"/>
    <property type="project" value="UniProtKB-KW"/>
</dbReference>
<dbReference type="SUPFAM" id="SSF54236">
    <property type="entry name" value="Ubiquitin-like"/>
    <property type="match status" value="1"/>
</dbReference>